<evidence type="ECO:0000256" key="1">
    <source>
        <dbReference type="ARBA" id="ARBA00022604"/>
    </source>
</evidence>
<dbReference type="GO" id="GO:0046935">
    <property type="term" value="F:1-phosphatidylinositol-3-kinase regulator activity"/>
    <property type="evidence" value="ECO:0007669"/>
    <property type="project" value="TreeGrafter"/>
</dbReference>
<dbReference type="SMART" id="SM00252">
    <property type="entry name" value="SH2"/>
    <property type="match status" value="1"/>
</dbReference>
<dbReference type="Pfam" id="PF07525">
    <property type="entry name" value="SOCS_box"/>
    <property type="match status" value="1"/>
</dbReference>
<evidence type="ECO:0000313" key="9">
    <source>
        <dbReference type="EMBL" id="MDE44856.1"/>
    </source>
</evidence>
<dbReference type="InterPro" id="IPR000980">
    <property type="entry name" value="SH2"/>
</dbReference>
<feature type="domain" description="SH2" evidence="7">
    <location>
        <begin position="125"/>
        <end position="224"/>
    </location>
</feature>
<dbReference type="PROSITE" id="PS50225">
    <property type="entry name" value="SOCS"/>
    <property type="match status" value="1"/>
</dbReference>
<dbReference type="InterPro" id="IPR001496">
    <property type="entry name" value="SOCS_box"/>
</dbReference>
<evidence type="ECO:0000256" key="2">
    <source>
        <dbReference type="ARBA" id="ARBA00022700"/>
    </source>
</evidence>
<name>A0A6G1S2Y2_9ACAR</name>
<feature type="domain" description="SOCS box" evidence="8">
    <location>
        <begin position="229"/>
        <end position="276"/>
    </location>
</feature>
<dbReference type="Pfam" id="PF00017">
    <property type="entry name" value="SH2"/>
    <property type="match status" value="1"/>
</dbReference>
<dbReference type="InterPro" id="IPR036860">
    <property type="entry name" value="SH2_dom_sf"/>
</dbReference>
<evidence type="ECO:0000256" key="3">
    <source>
        <dbReference type="ARBA" id="ARBA00022786"/>
    </source>
</evidence>
<evidence type="ECO:0000256" key="6">
    <source>
        <dbReference type="SAM" id="MobiDB-lite"/>
    </source>
</evidence>
<dbReference type="GO" id="GO:0035556">
    <property type="term" value="P:intracellular signal transduction"/>
    <property type="evidence" value="ECO:0007669"/>
    <property type="project" value="InterPro"/>
</dbReference>
<dbReference type="EMBL" id="GGYP01000085">
    <property type="protein sequence ID" value="MDE44856.1"/>
    <property type="molecule type" value="Transcribed_RNA"/>
</dbReference>
<feature type="region of interest" description="Disordered" evidence="6">
    <location>
        <begin position="72"/>
        <end position="97"/>
    </location>
</feature>
<sequence>MDSPTIAIHVVIPNEAGIVNKANIDTNRNRLYFSLSQPVGSHNCGLSLPTSSSISTSRAPTSSIGMIAKIAPTRSSCNPDNSATGSGSNNRTTAATTSQEYDNNCDVNVKMACETPMRRLKKSGWYYGSISPEFSTKLLENEEDGSFLIRDSSSECYIFSMTFKLDGEVHHTRIEHSKGHFSFGRSRKFFCTTIVDFIEHAIEYSQNGNLLFFLHRDPALQGPVRFRMKPLLRMNNLTSLKQLCRFALLPYVRKDKINELCIPGCLKDYLSEPFIRSTDDNDS</sequence>
<dbReference type="GO" id="GO:0009968">
    <property type="term" value="P:negative regulation of signal transduction"/>
    <property type="evidence" value="ECO:0007669"/>
    <property type="project" value="UniProtKB-KW"/>
</dbReference>
<feature type="compositionally biased region" description="Polar residues" evidence="6">
    <location>
        <begin position="73"/>
        <end position="97"/>
    </location>
</feature>
<dbReference type="SMART" id="SM00969">
    <property type="entry name" value="SOCS_box"/>
    <property type="match status" value="1"/>
</dbReference>
<evidence type="ECO:0000259" key="8">
    <source>
        <dbReference type="PROSITE" id="PS50225"/>
    </source>
</evidence>
<keyword evidence="2" id="KW-0734">Signal transduction inhibitor</keyword>
<dbReference type="Gene3D" id="3.30.505.10">
    <property type="entry name" value="SH2 domain"/>
    <property type="match status" value="1"/>
</dbReference>
<dbReference type="PANTHER" id="PTHR10155">
    <property type="entry name" value="PHOSPHATIDYLINOSITOL 3-KINASE REGULATORY SUBUNIT"/>
    <property type="match status" value="1"/>
</dbReference>
<evidence type="ECO:0000256" key="5">
    <source>
        <dbReference type="PROSITE-ProRule" id="PRU00191"/>
    </source>
</evidence>
<evidence type="ECO:0000259" key="7">
    <source>
        <dbReference type="PROSITE" id="PS50001"/>
    </source>
</evidence>
<dbReference type="AlphaFoldDB" id="A0A6G1S2Y2"/>
<reference evidence="9" key="1">
    <citation type="submission" date="2018-10" db="EMBL/GenBank/DDBJ databases">
        <title>Transcriptome assembly of Aceria tosichella (Wheat curl mite) Type 2.</title>
        <authorList>
            <person name="Scully E.D."/>
            <person name="Geib S.M."/>
            <person name="Palmer N.A."/>
            <person name="Gupta A.K."/>
            <person name="Sarath G."/>
            <person name="Tatineni S."/>
        </authorList>
    </citation>
    <scope>NUCLEOTIDE SEQUENCE</scope>
    <source>
        <strain evidence="9">LincolnNE</strain>
    </source>
</reference>
<accession>A0A6G1S2Y2</accession>
<dbReference type="SUPFAM" id="SSF55550">
    <property type="entry name" value="SH2 domain"/>
    <property type="match status" value="1"/>
</dbReference>
<dbReference type="GO" id="GO:0005942">
    <property type="term" value="C:phosphatidylinositol 3-kinase complex"/>
    <property type="evidence" value="ECO:0007669"/>
    <property type="project" value="TreeGrafter"/>
</dbReference>
<keyword evidence="3" id="KW-0833">Ubl conjugation pathway</keyword>
<dbReference type="GO" id="GO:0046854">
    <property type="term" value="P:phosphatidylinositol phosphate biosynthetic process"/>
    <property type="evidence" value="ECO:0007669"/>
    <property type="project" value="TreeGrafter"/>
</dbReference>
<organism evidence="9">
    <name type="scientific">Aceria tosichella</name>
    <name type="common">wheat curl mite</name>
    <dbReference type="NCBI Taxonomy" id="561515"/>
    <lineage>
        <taxon>Eukaryota</taxon>
        <taxon>Metazoa</taxon>
        <taxon>Ecdysozoa</taxon>
        <taxon>Arthropoda</taxon>
        <taxon>Chelicerata</taxon>
        <taxon>Arachnida</taxon>
        <taxon>Acari</taxon>
        <taxon>Acariformes</taxon>
        <taxon>Trombidiformes</taxon>
        <taxon>Prostigmata</taxon>
        <taxon>Eupodina</taxon>
        <taxon>Eriophyoidea</taxon>
        <taxon>Eriophyidae</taxon>
        <taxon>Eriophyinae</taxon>
        <taxon>Aceriini</taxon>
        <taxon>Aceria</taxon>
    </lineage>
</organism>
<dbReference type="PROSITE" id="PS50001">
    <property type="entry name" value="SH2"/>
    <property type="match status" value="1"/>
</dbReference>
<gene>
    <name evidence="9" type="primary">SOCS7</name>
    <name evidence="9" type="ORF">g.7766</name>
</gene>
<dbReference type="SMART" id="SM00253">
    <property type="entry name" value="SOCS"/>
    <property type="match status" value="1"/>
</dbReference>
<proteinExistence type="predicted"/>
<evidence type="ECO:0000256" key="4">
    <source>
        <dbReference type="ARBA" id="ARBA00022999"/>
    </source>
</evidence>
<dbReference type="SUPFAM" id="SSF158235">
    <property type="entry name" value="SOCS box-like"/>
    <property type="match status" value="1"/>
</dbReference>
<protein>
    <submittedName>
        <fullName evidence="9">Suppressor of cytokine signaling 7</fullName>
    </submittedName>
</protein>
<dbReference type="PANTHER" id="PTHR10155:SF5">
    <property type="entry name" value="SUPPRESSOR OF CYTOKINE SIGNALING 7"/>
    <property type="match status" value="1"/>
</dbReference>
<dbReference type="InterPro" id="IPR036036">
    <property type="entry name" value="SOCS_box-like_dom_sf"/>
</dbReference>
<keyword evidence="4 5" id="KW-0727">SH2 domain</keyword>
<keyword evidence="1" id="KW-0341">Growth regulation</keyword>